<evidence type="ECO:0000313" key="2">
    <source>
        <dbReference type="Proteomes" id="UP000019375"/>
    </source>
</evidence>
<dbReference type="EMBL" id="HG316458">
    <property type="protein sequence ID" value="CDF90000.1"/>
    <property type="molecule type" value="Genomic_DNA"/>
</dbReference>
<dbReference type="AlphaFoldDB" id="A0A8J2T6W7"/>
<name>A0A8J2T6W7_ZYGB2</name>
<protein>
    <submittedName>
        <fullName evidence="1">ZYBA0S05-06568g1_1</fullName>
    </submittedName>
</protein>
<reference evidence="2" key="1">
    <citation type="journal article" date="2013" name="Genome Announc.">
        <title>Genome sequence of the food spoilage yeast Zygosaccharomyces bailii CLIB 213(T).</title>
        <authorList>
            <person name="Galeote V."/>
            <person name="Bigey F."/>
            <person name="Devillers H."/>
            <person name="Neuveglise C."/>
            <person name="Dequin S."/>
        </authorList>
    </citation>
    <scope>NUCLEOTIDE SEQUENCE [LARGE SCALE GENOMIC DNA]</scope>
    <source>
        <strain evidence="2">CLIB 213 / ATCC 58445 / CBS 680 / CCRC 21525 / NBRC 1098 / NCYC 1416 / NRRL Y-2227</strain>
    </source>
</reference>
<evidence type="ECO:0000313" key="1">
    <source>
        <dbReference type="EMBL" id="CDF90000.1"/>
    </source>
</evidence>
<sequence>MKLQGLVVGILQEDECHTRRSRTLIFALGDTARMHVETQLKPAAGMLSSVTAVIRSRRDVEVLFLNRLQYLFMYLMKLEVETECYNSLVLYGLDELIFDGTGGTLKPEQLHLANLVFNAAFRIKRKHHLKAVTFITIRDSPQLKRLEDYWRHVC</sequence>
<keyword evidence="2" id="KW-1185">Reference proteome</keyword>
<accession>A0A8J2T6W7</accession>
<dbReference type="Proteomes" id="UP000019375">
    <property type="component" value="Unassembled WGS sequence"/>
</dbReference>
<dbReference type="OrthoDB" id="4053447at2759"/>
<gene>
    <name evidence="1" type="ORF">BN860_06568g</name>
</gene>
<proteinExistence type="predicted"/>
<organism evidence="1 2">
    <name type="scientific">Zygosaccharomyces bailii (strain CLIB 213 / ATCC 58445 / CBS 680 / BCRC 21525 / NBRC 1098 / NCYC 1416 / NRRL Y-2227)</name>
    <dbReference type="NCBI Taxonomy" id="1333698"/>
    <lineage>
        <taxon>Eukaryota</taxon>
        <taxon>Fungi</taxon>
        <taxon>Dikarya</taxon>
        <taxon>Ascomycota</taxon>
        <taxon>Saccharomycotina</taxon>
        <taxon>Saccharomycetes</taxon>
        <taxon>Saccharomycetales</taxon>
        <taxon>Saccharomycetaceae</taxon>
        <taxon>Zygosaccharomyces</taxon>
    </lineage>
</organism>